<dbReference type="RefSeq" id="WP_006274689.1">
    <property type="nucleotide sequence ID" value="NZ_GL883080.1"/>
</dbReference>
<dbReference type="EMBL" id="GL883080">
    <property type="protein sequence ID" value="EGF89494.1"/>
    <property type="molecule type" value="Genomic_DNA"/>
</dbReference>
<feature type="domain" description="DUF4349" evidence="4">
    <location>
        <begin position="62"/>
        <end position="280"/>
    </location>
</feature>
<accession>F4QRX4</accession>
<dbReference type="Pfam" id="PF14257">
    <property type="entry name" value="DUF4349"/>
    <property type="match status" value="1"/>
</dbReference>
<dbReference type="Proteomes" id="UP000006512">
    <property type="component" value="Unassembled WGS sequence"/>
</dbReference>
<dbReference type="AlphaFoldDB" id="F4QRX4"/>
<dbReference type="PROSITE" id="PS51257">
    <property type="entry name" value="PROKAR_LIPOPROTEIN"/>
    <property type="match status" value="1"/>
</dbReference>
<feature type="chain" id="PRO_5003314385" description="DUF4349 domain-containing protein" evidence="3">
    <location>
        <begin position="26"/>
        <end position="303"/>
    </location>
</feature>
<evidence type="ECO:0000256" key="3">
    <source>
        <dbReference type="SAM" id="SignalP"/>
    </source>
</evidence>
<proteinExistence type="predicted"/>
<protein>
    <recommendedName>
        <fullName evidence="4">DUF4349 domain-containing protein</fullName>
    </recommendedName>
</protein>
<organism evidence="5 6">
    <name type="scientific">Asticcacaulis biprosthecium C19</name>
    <dbReference type="NCBI Taxonomy" id="715226"/>
    <lineage>
        <taxon>Bacteria</taxon>
        <taxon>Pseudomonadati</taxon>
        <taxon>Pseudomonadota</taxon>
        <taxon>Alphaproteobacteria</taxon>
        <taxon>Caulobacterales</taxon>
        <taxon>Caulobacteraceae</taxon>
        <taxon>Asticcacaulis</taxon>
    </lineage>
</organism>
<keyword evidence="2" id="KW-0472">Membrane</keyword>
<name>F4QRX4_9CAUL</name>
<evidence type="ECO:0000256" key="1">
    <source>
        <dbReference type="SAM" id="Coils"/>
    </source>
</evidence>
<dbReference type="eggNOG" id="ENOG50330WI">
    <property type="taxonomic scope" value="Bacteria"/>
</dbReference>
<keyword evidence="1" id="KW-0175">Coiled coil</keyword>
<evidence type="ECO:0000313" key="6">
    <source>
        <dbReference type="Proteomes" id="UP000006512"/>
    </source>
</evidence>
<gene>
    <name evidence="5" type="ORF">ABI_39080</name>
</gene>
<dbReference type="InterPro" id="IPR025645">
    <property type="entry name" value="DUF4349"/>
</dbReference>
<evidence type="ECO:0000256" key="2">
    <source>
        <dbReference type="SAM" id="Phobius"/>
    </source>
</evidence>
<sequence>MSKTVWKSAAAWPLILLLAACQPKASEEASEAGMMDQKVQVDLVAAPPGGNTAPDAGIVVPQLAYDYSYTLVAKADGVETLVKHHQTVCDLAGPAACQLISTRSSNGKDSSQVFKDLELRVSPAWLKTWQASLESDVKKAGGRISEHSVESEDLSLQIVDTEARLKNKEALRDRLAEIVRSRPGKISELVEAETQLAQTQADIDAARSALLVMRKRVATVHLTIRYQSEALAASRGTFAPLGDAVTGIIGNIVWALAGLITVLSFLLPLGLFGWGVFWLVRKLWKGRKKKAPVVPAPDSDLTS</sequence>
<dbReference type="OrthoDB" id="7448632at2"/>
<feature type="transmembrane region" description="Helical" evidence="2">
    <location>
        <begin position="252"/>
        <end position="280"/>
    </location>
</feature>
<feature type="signal peptide" evidence="3">
    <location>
        <begin position="1"/>
        <end position="25"/>
    </location>
</feature>
<evidence type="ECO:0000259" key="4">
    <source>
        <dbReference type="Pfam" id="PF14257"/>
    </source>
</evidence>
<keyword evidence="6" id="KW-1185">Reference proteome</keyword>
<feature type="coiled-coil region" evidence="1">
    <location>
        <begin position="151"/>
        <end position="209"/>
    </location>
</feature>
<evidence type="ECO:0000313" key="5">
    <source>
        <dbReference type="EMBL" id="EGF89494.1"/>
    </source>
</evidence>
<dbReference type="STRING" id="715226.ABI_39080"/>
<keyword evidence="3" id="KW-0732">Signal</keyword>
<keyword evidence="2" id="KW-1133">Transmembrane helix</keyword>
<dbReference type="HOGENOM" id="CLU_046535_1_1_5"/>
<keyword evidence="2" id="KW-0812">Transmembrane</keyword>
<reference evidence="6" key="1">
    <citation type="submission" date="2011-03" db="EMBL/GenBank/DDBJ databases">
        <title>Draft genome sequence of Brevundimonas diminuta.</title>
        <authorList>
            <person name="Brown P.J.B."/>
            <person name="Buechlein A."/>
            <person name="Hemmerich C."/>
            <person name="Brun Y.V."/>
        </authorList>
    </citation>
    <scope>NUCLEOTIDE SEQUENCE [LARGE SCALE GENOMIC DNA]</scope>
    <source>
        <strain evidence="6">C19</strain>
    </source>
</reference>